<keyword evidence="3" id="KW-1185">Reference proteome</keyword>
<evidence type="ECO:0000313" key="2">
    <source>
        <dbReference type="EMBL" id="BAM40663.1"/>
    </source>
</evidence>
<dbReference type="OrthoDB" id="10407599at2759"/>
<dbReference type="KEGG" id="tot:TOT_020000917"/>
<name>J4C8E8_THEOR</name>
<gene>
    <name evidence="2" type="ORF">TOT_020000917</name>
</gene>
<sequence>MKTVYTFFSYLFFRFFIQKTICLELNIGKITDYSSGSSKVTVKKTTELQNLYTHKFSNPVLLKNIYNGKEKIYFDPLLVEDQLLLSASVVWSFETPSIIQLNLEQSSVLLINEKESLDVQAIFSKKLVTNIKPRIHSDIDAIVDINLSNIADYNSNNSKVYVTNLKFSEDRFKRYTVRNYNLESTRLGKILYNNTELKTKFENDLERSTESNLDIPYKNNVYSIQVYAYNNFPLLIEFLYTFNKRQFYGYTPEEKWHHVYFPAFHDPSFLDFLYNKLNYYACKNGFKYTIDINQKTDTSDRSYQIDNYCIGSEGVETVVNNLKLPFYIDEEYKNGVYRCFEHTPSNDNKFFIDHLMVGTSLLKLPNTPNVIKCSRVYYQLNLSPYLIVLVDNSDELYYYIYENGVWKEHKKEKNVQFDERFNDNIRTILDKIVPTVQVSDGTIVVLTDYKKSYDKEQINKVIKHSLSSTDLFDNSITVTETTQDKGSCLTKAGYRVYMHDLSGADKFSSQLSEGSRYYFLLYVNNTKINLYQSTNVDKQSSRLVYQKQNNFYVYYYREYSKALLICHNGSSYRPYDLEQYSKKWIHVKEISDCCCKSGDNEVNNKALSNALLNVIELFNLVNPYEQARVTKEYENSSLFFEYTHGGSNYKDTYTIEVCKKLDCSKILKLTNDANDSKSPFDRALVYFNRYDTKHENPLIILLHFRNSDATRYYEPSEIHGSSDADSSKPIVELTKYKNESDFANTLLEKNDTFYNTITYQIDKKDNSYNDKRVIVVDNTSTVVKLSDNGFTKFVHSPTSGNTDKKCFILHRSNILKTWNNSNKTFEPLDKLQNIVYKSVSVYYSINLDMPLLISFLKPDGQNEYYFLGKQGTMTYWNQLDIINYQKLLVEAILRGDNMHDKLTENDNSKLLKLLKQIESLALNTVIVLLDKRNTYDIKEVERRLKSAFRKPKNVQELSESQPDSIVVKRQDNSKLKSLNFECFIQTIIPKGVLDNVDLRIMVPTDDDKYSNIILYKSETKVPYRSKIIFDLNQRENDTFYDAEKHYVFVTRKEFTNPPYFRYSHTCSSCGNLSDGEFTIKFKGLSVNFNNTLPETTQKRIDVYFRKDHPDKFSKVVFHTPEGYNPRYFGYSDFIQYHKNNKLVQLSLLLEFNHDYTDNITPEFRDVLELELPKLQRISYSNTDDLLYKENETDLYVYFHLNFKAPLMLCYDNKAYIPWNKNTYNTEWIQVSSIKGCKCEGENEKPILNAVAYVYGSLNLAEYKTQGIPSVETDRRTNATMPLKLYILSTMNAKRAISTIYNDNTLREITQYPEREIDIYYYTSAYEYVEYSGDLYSNLTIATINNEGLSLVKYYGINIMSFTDGIFVHLIEYFYNPATYDIMVNLYTNTLFIYTFKSNYYNYYDPFTFVGISKIKAFEHSELIDAYFDKVRDLNRTNFFVSYAFNVE</sequence>
<feature type="signal peptide" evidence="1">
    <location>
        <begin position="1"/>
        <end position="22"/>
    </location>
</feature>
<dbReference type="GeneID" id="20715026"/>
<dbReference type="eggNOG" id="ENOG502QWZM">
    <property type="taxonomic scope" value="Eukaryota"/>
</dbReference>
<dbReference type="Proteomes" id="UP000003786">
    <property type="component" value="Chromosome 2"/>
</dbReference>
<feature type="chain" id="PRO_5003777880" evidence="1">
    <location>
        <begin position="23"/>
        <end position="1447"/>
    </location>
</feature>
<protein>
    <submittedName>
        <fullName evidence="2">Uncharacterized protein</fullName>
    </submittedName>
</protein>
<dbReference type="VEuPathDB" id="PiroplasmaDB:TOT_020000917"/>
<proteinExistence type="predicted"/>
<organism evidence="2 3">
    <name type="scientific">Theileria orientalis strain Shintoku</name>
    <dbReference type="NCBI Taxonomy" id="869250"/>
    <lineage>
        <taxon>Eukaryota</taxon>
        <taxon>Sar</taxon>
        <taxon>Alveolata</taxon>
        <taxon>Apicomplexa</taxon>
        <taxon>Aconoidasida</taxon>
        <taxon>Piroplasmida</taxon>
        <taxon>Theileriidae</taxon>
        <taxon>Theileria</taxon>
    </lineage>
</organism>
<evidence type="ECO:0000256" key="1">
    <source>
        <dbReference type="SAM" id="SignalP"/>
    </source>
</evidence>
<dbReference type="RefSeq" id="XP_009690964.1">
    <property type="nucleotide sequence ID" value="XM_009692669.1"/>
</dbReference>
<accession>J4C8E8</accession>
<dbReference type="EMBL" id="AP011947">
    <property type="protein sequence ID" value="BAM40663.1"/>
    <property type="molecule type" value="Genomic_DNA"/>
</dbReference>
<evidence type="ECO:0000313" key="3">
    <source>
        <dbReference type="Proteomes" id="UP000003786"/>
    </source>
</evidence>
<reference evidence="2 3" key="1">
    <citation type="journal article" date="2012" name="MBio">
        <title>Comparative genome analysis of three eukaryotic parasites with differing abilities to transform leukocytes reveals key mediators of Theileria-induced leukocyte transformation.</title>
        <authorList>
            <person name="Hayashida K."/>
            <person name="Hara Y."/>
            <person name="Abe T."/>
            <person name="Yamasaki C."/>
            <person name="Toyoda A."/>
            <person name="Kosuge T."/>
            <person name="Suzuki Y."/>
            <person name="Sato Y."/>
            <person name="Kawashima S."/>
            <person name="Katayama T."/>
            <person name="Wakaguri H."/>
            <person name="Inoue N."/>
            <person name="Homma K."/>
            <person name="Tada-Umezaki M."/>
            <person name="Yagi Y."/>
            <person name="Fujii Y."/>
            <person name="Habara T."/>
            <person name="Kanehisa M."/>
            <person name="Watanabe H."/>
            <person name="Ito K."/>
            <person name="Gojobori T."/>
            <person name="Sugawara H."/>
            <person name="Imanishi T."/>
            <person name="Weir W."/>
            <person name="Gardner M."/>
            <person name="Pain A."/>
            <person name="Shiels B."/>
            <person name="Hattori M."/>
            <person name="Nene V."/>
            <person name="Sugimoto C."/>
        </authorList>
    </citation>
    <scope>NUCLEOTIDE SEQUENCE [LARGE SCALE GENOMIC DNA]</scope>
    <source>
        <strain evidence="2 3">Shintoku</strain>
    </source>
</reference>
<keyword evidence="1" id="KW-0732">Signal</keyword>